<dbReference type="InterPro" id="IPR035994">
    <property type="entry name" value="Nucleoside_phosphorylase_sf"/>
</dbReference>
<dbReference type="AlphaFoldDB" id="A0A7C8QGT6"/>
<dbReference type="InterPro" id="IPR053137">
    <property type="entry name" value="NLR-like"/>
</dbReference>
<dbReference type="Proteomes" id="UP000483672">
    <property type="component" value="Unassembled WGS sequence"/>
</dbReference>
<organism evidence="1 2">
    <name type="scientific">Orbilia oligospora</name>
    <name type="common">Nematode-trapping fungus</name>
    <name type="synonym">Arthrobotrys oligospora</name>
    <dbReference type="NCBI Taxonomy" id="2813651"/>
    <lineage>
        <taxon>Eukaryota</taxon>
        <taxon>Fungi</taxon>
        <taxon>Dikarya</taxon>
        <taxon>Ascomycota</taxon>
        <taxon>Pezizomycotina</taxon>
        <taxon>Orbiliomycetes</taxon>
        <taxon>Orbiliales</taxon>
        <taxon>Orbiliaceae</taxon>
        <taxon>Orbilia</taxon>
    </lineage>
</organism>
<gene>
    <name evidence="1" type="ORF">TWF191_011304</name>
</gene>
<comment type="caution">
    <text evidence="1">The sequence shown here is derived from an EMBL/GenBank/DDBJ whole genome shotgun (WGS) entry which is preliminary data.</text>
</comment>
<dbReference type="EMBL" id="WIPF01000097">
    <property type="protein sequence ID" value="KAF3209872.1"/>
    <property type="molecule type" value="Genomic_DNA"/>
</dbReference>
<reference evidence="1 2" key="1">
    <citation type="submission" date="2019-06" db="EMBL/GenBank/DDBJ databases">
        <authorList>
            <person name="Palmer J.M."/>
        </authorList>
    </citation>
    <scope>NUCLEOTIDE SEQUENCE [LARGE SCALE GENOMIC DNA]</scope>
    <source>
        <strain evidence="1 2">TWF191</strain>
    </source>
</reference>
<dbReference type="SUPFAM" id="SSF53167">
    <property type="entry name" value="Purine and uridine phosphorylases"/>
    <property type="match status" value="1"/>
</dbReference>
<dbReference type="PANTHER" id="PTHR46082">
    <property type="entry name" value="ATP/GTP-BINDING PROTEIN-RELATED"/>
    <property type="match status" value="1"/>
</dbReference>
<protein>
    <submittedName>
        <fullName evidence="1">Uncharacterized protein</fullName>
    </submittedName>
</protein>
<dbReference type="GO" id="GO:0003824">
    <property type="term" value="F:catalytic activity"/>
    <property type="evidence" value="ECO:0007669"/>
    <property type="project" value="InterPro"/>
</dbReference>
<dbReference type="GO" id="GO:0009116">
    <property type="term" value="P:nucleoside metabolic process"/>
    <property type="evidence" value="ECO:0007669"/>
    <property type="project" value="InterPro"/>
</dbReference>
<dbReference type="PANTHER" id="PTHR46082:SF11">
    <property type="entry name" value="AAA+ ATPASE DOMAIN-CONTAINING PROTEIN-RELATED"/>
    <property type="match status" value="1"/>
</dbReference>
<evidence type="ECO:0000313" key="2">
    <source>
        <dbReference type="Proteomes" id="UP000483672"/>
    </source>
</evidence>
<sequence>MSKKSVQEELTRDDFLIGWICTLDADLAAALAVLDEQMLDLPFTKIRGDSNHYHFGRIHHHYIVIACLPAGTPGATAASWVAANMIRSFPNLARGVGMIVGVGGAAPNIPKGRDIRLGDIVVSKPEGRTNGLIQYDYGTATEGGGFVMESHLAAPPMALLSAVDFVGVRNPEAFARGIREKAQRIGSREARFKRPQSPDNLFEATHLHVQPKAGPNHLPNPDSGTCAQCDLTKRIKRPERKSDVPHIHKGIIASGNQIMKDAVKRDKISAETGALCFEREAGSVTDDFRCLVVRGISNYADGHSNKSWVAYAALVAALFAKEILLVAPKIEPPKWPAAETREQK</sequence>
<accession>A0A7C8QGT6</accession>
<name>A0A7C8QGT6_ORBOL</name>
<proteinExistence type="predicted"/>
<evidence type="ECO:0000313" key="1">
    <source>
        <dbReference type="EMBL" id="KAF3209872.1"/>
    </source>
</evidence>
<dbReference type="Gene3D" id="3.40.50.1580">
    <property type="entry name" value="Nucleoside phosphorylase domain"/>
    <property type="match status" value="1"/>
</dbReference>